<dbReference type="AlphaFoldDB" id="A0A8S4AJR7"/>
<keyword evidence="3" id="KW-1185">Reference proteome</keyword>
<reference evidence="2" key="1">
    <citation type="submission" date="2021-05" db="EMBL/GenBank/DDBJ databases">
        <authorList>
            <person name="Tigano A."/>
        </authorList>
    </citation>
    <scope>NUCLEOTIDE SEQUENCE</scope>
</reference>
<feature type="compositionally biased region" description="Basic residues" evidence="1">
    <location>
        <begin position="77"/>
        <end position="88"/>
    </location>
</feature>
<feature type="region of interest" description="Disordered" evidence="1">
    <location>
        <begin position="56"/>
        <end position="91"/>
    </location>
</feature>
<evidence type="ECO:0000256" key="1">
    <source>
        <dbReference type="SAM" id="MobiDB-lite"/>
    </source>
</evidence>
<proteinExistence type="predicted"/>
<sequence length="104" mass="11225">MCVCLPEKGNGTGTWTGTALSGIAPQSQPRPCLDLRAAPGEETVKRSCKRAALETPCRSSACGGGGRTEDDQQTGHPGHHHRGMRRIRRPDTAELTPEIYIFLL</sequence>
<dbReference type="Proteomes" id="UP000677803">
    <property type="component" value="Unassembled WGS sequence"/>
</dbReference>
<dbReference type="EMBL" id="CAJRST010002224">
    <property type="protein sequence ID" value="CAG5866688.1"/>
    <property type="molecule type" value="Genomic_DNA"/>
</dbReference>
<evidence type="ECO:0000313" key="2">
    <source>
        <dbReference type="EMBL" id="CAG5866688.1"/>
    </source>
</evidence>
<protein>
    <submittedName>
        <fullName evidence="2">(Atlantic silverside) hypothetical protein</fullName>
    </submittedName>
</protein>
<evidence type="ECO:0000313" key="3">
    <source>
        <dbReference type="Proteomes" id="UP000677803"/>
    </source>
</evidence>
<organism evidence="2 3">
    <name type="scientific">Menidia menidia</name>
    <name type="common">Atlantic silverside</name>
    <dbReference type="NCBI Taxonomy" id="238744"/>
    <lineage>
        <taxon>Eukaryota</taxon>
        <taxon>Metazoa</taxon>
        <taxon>Chordata</taxon>
        <taxon>Craniata</taxon>
        <taxon>Vertebrata</taxon>
        <taxon>Euteleostomi</taxon>
        <taxon>Actinopterygii</taxon>
        <taxon>Neopterygii</taxon>
        <taxon>Teleostei</taxon>
        <taxon>Neoteleostei</taxon>
        <taxon>Acanthomorphata</taxon>
        <taxon>Ovalentaria</taxon>
        <taxon>Atherinomorphae</taxon>
        <taxon>Atheriniformes</taxon>
        <taxon>Atherinopsidae</taxon>
        <taxon>Menidiinae</taxon>
        <taxon>Menidia</taxon>
    </lineage>
</organism>
<accession>A0A8S4AJR7</accession>
<gene>
    <name evidence="2" type="ORF">MMEN_LOCUS3395</name>
</gene>
<name>A0A8S4AJR7_9TELE</name>
<comment type="caution">
    <text evidence="2">The sequence shown here is derived from an EMBL/GenBank/DDBJ whole genome shotgun (WGS) entry which is preliminary data.</text>
</comment>